<feature type="compositionally biased region" description="Basic and acidic residues" evidence="1">
    <location>
        <begin position="207"/>
        <end position="225"/>
    </location>
</feature>
<sequence>MAAIENKASDAVAETPKHSVLDSKFPVFLPHDPALFLPEAEFQDFVTKKLTSKPDLSPLKDALPYDNKESDPGAMDTDVPKSAFMEGLSKNKAYHRTVDDLAADNKTLTENADVTNISSKNPLVDLFYDIEETIEGDKLKTLLEKAWKEDRLATLKIIFNARSIHLGKSNRISAYKAFGWLAENHPLTLLTNLRWLVRPVIEKKVPKPEEKAKGAESGEKAKKGDDDFDIIEAEDEKFDVVEDPSKVHDVRFGVSHGYWKDLLNLVALAANDELKFNGDPASVLTQHPENSGIGKRKREWQPDKAKELRRQQRMERHERVLKKLEKDSFYHALHLTVARLFAAQLKEDAALLGSEKKSDLKKLSLAAKWAPTFGEFHDKHTFILSSIAEIVFPKPEEICPDASNRELYLRHARENYRYRIGSPLRKALAIVERDIAANTYDNIKYERVPSLAMDRYTKLFVKKDYEHFSQYITKVAEGSVKISGATLLPSTLVSKARTISEAASLRLNGPTTVTNLKAQAEANITRNVIDGQWSTLVQCIRNSGVLESSIAVCDVSGSMSCPEFKDGTVPMDSSIGLSLLLAEITKPPFGGSFITFSNSPAVLTVGGENDPRGLVDKVDYMLKSDWGYNTDFVKVFEDLILPMAIHHNLKQEDMVKQVFVFSDMQFDEANDGAERWSSSFERIKGKYEAADYEMPKLIFWNLAGDSTSKPVTNDNVNTALVSGYSQGMLKVFLDGGGFEAEEEEEVVEEEVVGEDGAVEVKVVKKDKMDPLTIVKKAVSHNAYSMLEVVD</sequence>
<dbReference type="Proteomes" id="UP000800200">
    <property type="component" value="Unassembled WGS sequence"/>
</dbReference>
<feature type="region of interest" description="Disordered" evidence="1">
    <location>
        <begin position="281"/>
        <end position="304"/>
    </location>
</feature>
<gene>
    <name evidence="4" type="ORF">K469DRAFT_620476</name>
</gene>
<name>A0A6A6EM12_9PEZI</name>
<evidence type="ECO:0000259" key="3">
    <source>
        <dbReference type="Pfam" id="PF25043"/>
    </source>
</evidence>
<dbReference type="Pfam" id="PF25043">
    <property type="entry name" value="DUF7788"/>
    <property type="match status" value="1"/>
</dbReference>
<evidence type="ECO:0000256" key="1">
    <source>
        <dbReference type="SAM" id="MobiDB-lite"/>
    </source>
</evidence>
<dbReference type="PIRSF" id="PIRSF015417">
    <property type="entry name" value="T31B5_30_vWA"/>
    <property type="match status" value="1"/>
</dbReference>
<dbReference type="InterPro" id="IPR058580">
    <property type="entry name" value="DUF2828"/>
</dbReference>
<dbReference type="InterPro" id="IPR056690">
    <property type="entry name" value="DUF7788"/>
</dbReference>
<evidence type="ECO:0000313" key="5">
    <source>
        <dbReference type="Proteomes" id="UP000800200"/>
    </source>
</evidence>
<reference evidence="4" key="1">
    <citation type="journal article" date="2020" name="Stud. Mycol.">
        <title>101 Dothideomycetes genomes: a test case for predicting lifestyles and emergence of pathogens.</title>
        <authorList>
            <person name="Haridas S."/>
            <person name="Albert R."/>
            <person name="Binder M."/>
            <person name="Bloem J."/>
            <person name="Labutti K."/>
            <person name="Salamov A."/>
            <person name="Andreopoulos B."/>
            <person name="Baker S."/>
            <person name="Barry K."/>
            <person name="Bills G."/>
            <person name="Bluhm B."/>
            <person name="Cannon C."/>
            <person name="Castanera R."/>
            <person name="Culley D."/>
            <person name="Daum C."/>
            <person name="Ezra D."/>
            <person name="Gonzalez J."/>
            <person name="Henrissat B."/>
            <person name="Kuo A."/>
            <person name="Liang C."/>
            <person name="Lipzen A."/>
            <person name="Lutzoni F."/>
            <person name="Magnuson J."/>
            <person name="Mondo S."/>
            <person name="Nolan M."/>
            <person name="Ohm R."/>
            <person name="Pangilinan J."/>
            <person name="Park H.-J."/>
            <person name="Ramirez L."/>
            <person name="Alfaro M."/>
            <person name="Sun H."/>
            <person name="Tritt A."/>
            <person name="Yoshinaga Y."/>
            <person name="Zwiers L.-H."/>
            <person name="Turgeon B."/>
            <person name="Goodwin S."/>
            <person name="Spatafora J."/>
            <person name="Crous P."/>
            <person name="Grigoriev I."/>
        </authorList>
    </citation>
    <scope>NUCLEOTIDE SEQUENCE</scope>
    <source>
        <strain evidence="4">CBS 207.26</strain>
    </source>
</reference>
<evidence type="ECO:0000313" key="4">
    <source>
        <dbReference type="EMBL" id="KAF2192331.1"/>
    </source>
</evidence>
<organism evidence="4 5">
    <name type="scientific">Zopfia rhizophila CBS 207.26</name>
    <dbReference type="NCBI Taxonomy" id="1314779"/>
    <lineage>
        <taxon>Eukaryota</taxon>
        <taxon>Fungi</taxon>
        <taxon>Dikarya</taxon>
        <taxon>Ascomycota</taxon>
        <taxon>Pezizomycotina</taxon>
        <taxon>Dothideomycetes</taxon>
        <taxon>Dothideomycetes incertae sedis</taxon>
        <taxon>Zopfiaceae</taxon>
        <taxon>Zopfia</taxon>
    </lineage>
</organism>
<dbReference type="AlphaFoldDB" id="A0A6A6EM12"/>
<feature type="domain" description="DUF7788" evidence="3">
    <location>
        <begin position="548"/>
        <end position="778"/>
    </location>
</feature>
<accession>A0A6A6EM12</accession>
<dbReference type="InterPro" id="IPR011205">
    <property type="entry name" value="UCP015417_vWA"/>
</dbReference>
<dbReference type="PANTHER" id="PTHR31373">
    <property type="entry name" value="OS06G0652100 PROTEIN"/>
    <property type="match status" value="1"/>
</dbReference>
<dbReference type="Gene3D" id="3.40.50.410">
    <property type="entry name" value="von Willebrand factor, type A domain"/>
    <property type="match status" value="1"/>
</dbReference>
<dbReference type="EMBL" id="ML994615">
    <property type="protein sequence ID" value="KAF2192331.1"/>
    <property type="molecule type" value="Genomic_DNA"/>
</dbReference>
<feature type="domain" description="DUF2828" evidence="2">
    <location>
        <begin position="109"/>
        <end position="546"/>
    </location>
</feature>
<dbReference type="OrthoDB" id="1149618at2759"/>
<dbReference type="InterPro" id="IPR036465">
    <property type="entry name" value="vWFA_dom_sf"/>
</dbReference>
<dbReference type="Pfam" id="PF11443">
    <property type="entry name" value="DUF2828"/>
    <property type="match status" value="1"/>
</dbReference>
<dbReference type="PANTHER" id="PTHR31373:SF27">
    <property type="entry name" value="TROVE DOMAIN-CONTAINING PROTEIN"/>
    <property type="match status" value="1"/>
</dbReference>
<proteinExistence type="predicted"/>
<keyword evidence="5" id="KW-1185">Reference proteome</keyword>
<protein>
    <submittedName>
        <fullName evidence="4">Uncharacterized protein</fullName>
    </submittedName>
</protein>
<feature type="region of interest" description="Disordered" evidence="1">
    <location>
        <begin position="207"/>
        <end position="226"/>
    </location>
</feature>
<feature type="region of interest" description="Disordered" evidence="1">
    <location>
        <begin position="57"/>
        <end position="78"/>
    </location>
</feature>
<evidence type="ECO:0000259" key="2">
    <source>
        <dbReference type="Pfam" id="PF11443"/>
    </source>
</evidence>